<reference evidence="14" key="1">
    <citation type="submission" date="2013-02" db="EMBL/GenBank/DDBJ databases">
        <authorList>
            <person name="Hughes D."/>
        </authorList>
    </citation>
    <scope>NUCLEOTIDE SEQUENCE</scope>
    <source>
        <strain>Durham</strain>
        <strain evidence="14">NC isolate 2 -- Noor lab</strain>
    </source>
</reference>
<dbReference type="GO" id="GO:0007608">
    <property type="term" value="P:sensory perception of smell"/>
    <property type="evidence" value="ECO:0007669"/>
    <property type="project" value="UniProtKB-KW"/>
</dbReference>
<evidence type="ECO:0000256" key="1">
    <source>
        <dbReference type="ARBA" id="ARBA00004236"/>
    </source>
</evidence>
<comment type="subcellular location">
    <subcellularLocation>
        <location evidence="1">Cell membrane</location>
    </subcellularLocation>
</comment>
<evidence type="ECO:0000256" key="7">
    <source>
        <dbReference type="ARBA" id="ARBA00022989"/>
    </source>
</evidence>
<evidence type="ECO:0000313" key="14">
    <source>
        <dbReference type="Proteomes" id="UP000015102"/>
    </source>
</evidence>
<keyword evidence="9" id="KW-1015">Disulfide bond</keyword>
<dbReference type="GO" id="GO:0005737">
    <property type="term" value="C:cytoplasm"/>
    <property type="evidence" value="ECO:0007669"/>
    <property type="project" value="TreeGrafter"/>
</dbReference>
<dbReference type="GO" id="GO:0005886">
    <property type="term" value="C:plasma membrane"/>
    <property type="evidence" value="ECO:0007669"/>
    <property type="project" value="UniProtKB-SubCell"/>
</dbReference>
<dbReference type="HOGENOM" id="CLU_019853_1_2_1"/>
<dbReference type="Pfam" id="PF01130">
    <property type="entry name" value="CD36"/>
    <property type="match status" value="1"/>
</dbReference>
<dbReference type="EMBL" id="CAQQ02021972">
    <property type="status" value="NOT_ANNOTATED_CDS"/>
    <property type="molecule type" value="Genomic_DNA"/>
</dbReference>
<accession>T1GN56</accession>
<dbReference type="GO" id="GO:0005044">
    <property type="term" value="F:scavenger receptor activity"/>
    <property type="evidence" value="ECO:0007669"/>
    <property type="project" value="TreeGrafter"/>
</dbReference>
<keyword evidence="8" id="KW-0472">Membrane</keyword>
<keyword evidence="10" id="KW-0675">Receptor</keyword>
<evidence type="ECO:0000256" key="8">
    <source>
        <dbReference type="ARBA" id="ARBA00023136"/>
    </source>
</evidence>
<dbReference type="EMBL" id="CAQQ02021973">
    <property type="status" value="NOT_ANNOTATED_CDS"/>
    <property type="molecule type" value="Genomic_DNA"/>
</dbReference>
<dbReference type="EnsemblMetazoa" id="MESCA004998-RA">
    <property type="protein sequence ID" value="MESCA004998-PA"/>
    <property type="gene ID" value="MESCA004998"/>
</dbReference>
<dbReference type="PANTHER" id="PTHR11923">
    <property type="entry name" value="SCAVENGER RECEPTOR CLASS B TYPE-1 SR-B1"/>
    <property type="match status" value="1"/>
</dbReference>
<evidence type="ECO:0000256" key="2">
    <source>
        <dbReference type="ARBA" id="ARBA00010532"/>
    </source>
</evidence>
<evidence type="ECO:0000256" key="4">
    <source>
        <dbReference type="ARBA" id="ARBA00022606"/>
    </source>
</evidence>
<evidence type="ECO:0000313" key="13">
    <source>
        <dbReference type="EnsemblMetazoa" id="MESCA004998-PA"/>
    </source>
</evidence>
<name>T1GN56_MEGSC</name>
<evidence type="ECO:0000256" key="10">
    <source>
        <dbReference type="ARBA" id="ARBA00023170"/>
    </source>
</evidence>
<keyword evidence="7" id="KW-1133">Transmembrane helix</keyword>
<keyword evidence="4" id="KW-0716">Sensory transduction</keyword>
<protein>
    <recommendedName>
        <fullName evidence="12">Sensory neuron membrane protein 2</fullName>
    </recommendedName>
</protein>
<dbReference type="AlphaFoldDB" id="T1GN56"/>
<dbReference type="EMBL" id="CAQQ02021970">
    <property type="status" value="NOT_ANNOTATED_CDS"/>
    <property type="molecule type" value="Genomic_DNA"/>
</dbReference>
<evidence type="ECO:0000256" key="12">
    <source>
        <dbReference type="ARBA" id="ARBA00040645"/>
    </source>
</evidence>
<sequence length="391" mass="44233">MNAFLQVFEREVKDIFQNFHNKFDKTINKTPGVRLVRRIVDRLRGTRKSLLQLTENDPGLSLLMAHLNNNIDSIFNNPNSMFAITTVKKFLFEGVKFCIKPSGLAKAICKQIKDQGSKTIRSLGDGSLAFALFYHKNGTSEEVYEVHTGKDDISKLVEIQKIDDQPTLHIWLNNSEGDLSICNMINGTDGSSYPPFRQDRKPFFIFSPDICRSVEMFYEKDVNFEGITGLRYTMGDNFLNNVGPEYQNECFCVNKMINVIKRKNGCLYPGALDLTQCLVEYSSLIKGFNPDPNKHKTFVDIQEVSGIPLRGGKRIQFNMFLKNINNIKLTENLTTVLMPILWVEEGVSLNAESVNLIKSKLINVLTTLKMVHWASVSLGGNVGQDGTPREN</sequence>
<keyword evidence="5" id="KW-0812">Transmembrane</keyword>
<reference evidence="13" key="2">
    <citation type="submission" date="2015-06" db="UniProtKB">
        <authorList>
            <consortium name="EnsemblMetazoa"/>
        </authorList>
    </citation>
    <scope>IDENTIFICATION</scope>
</reference>
<dbReference type="STRING" id="36166.T1GN56"/>
<dbReference type="EMBL" id="CAQQ02021971">
    <property type="status" value="NOT_ANNOTATED_CDS"/>
    <property type="molecule type" value="Genomic_DNA"/>
</dbReference>
<dbReference type="Proteomes" id="UP000015102">
    <property type="component" value="Unassembled WGS sequence"/>
</dbReference>
<proteinExistence type="inferred from homology"/>
<evidence type="ECO:0000256" key="3">
    <source>
        <dbReference type="ARBA" id="ARBA00022475"/>
    </source>
</evidence>
<dbReference type="InterPro" id="IPR002159">
    <property type="entry name" value="CD36_fam"/>
</dbReference>
<comment type="similarity">
    <text evidence="2">Belongs to the CD36 family.</text>
</comment>
<dbReference type="PANTHER" id="PTHR11923:SF109">
    <property type="entry name" value="SENSORY NEURON MEMBRANE PROTEIN 2"/>
    <property type="match status" value="1"/>
</dbReference>
<keyword evidence="14" id="KW-1185">Reference proteome</keyword>
<evidence type="ECO:0000256" key="9">
    <source>
        <dbReference type="ARBA" id="ARBA00023157"/>
    </source>
</evidence>
<evidence type="ECO:0000256" key="6">
    <source>
        <dbReference type="ARBA" id="ARBA00022725"/>
    </source>
</evidence>
<keyword evidence="6" id="KW-0552">Olfaction</keyword>
<evidence type="ECO:0000256" key="5">
    <source>
        <dbReference type="ARBA" id="ARBA00022692"/>
    </source>
</evidence>
<keyword evidence="3" id="KW-1003">Cell membrane</keyword>
<organism evidence="13 14">
    <name type="scientific">Megaselia scalaris</name>
    <name type="common">Humpbacked fly</name>
    <name type="synonym">Phora scalaris</name>
    <dbReference type="NCBI Taxonomy" id="36166"/>
    <lineage>
        <taxon>Eukaryota</taxon>
        <taxon>Metazoa</taxon>
        <taxon>Ecdysozoa</taxon>
        <taxon>Arthropoda</taxon>
        <taxon>Hexapoda</taxon>
        <taxon>Insecta</taxon>
        <taxon>Pterygota</taxon>
        <taxon>Neoptera</taxon>
        <taxon>Endopterygota</taxon>
        <taxon>Diptera</taxon>
        <taxon>Brachycera</taxon>
        <taxon>Muscomorpha</taxon>
        <taxon>Platypezoidea</taxon>
        <taxon>Phoridae</taxon>
        <taxon>Megaseliini</taxon>
        <taxon>Megaselia</taxon>
    </lineage>
</organism>
<keyword evidence="11" id="KW-0325">Glycoprotein</keyword>
<evidence type="ECO:0000256" key="11">
    <source>
        <dbReference type="ARBA" id="ARBA00023180"/>
    </source>
</evidence>